<dbReference type="InterPro" id="IPR009003">
    <property type="entry name" value="Peptidase_S1_PA"/>
</dbReference>
<dbReference type="OrthoDB" id="6127264at2759"/>
<dbReference type="GO" id="GO:0045087">
    <property type="term" value="P:innate immune response"/>
    <property type="evidence" value="ECO:0007669"/>
    <property type="project" value="UniProtKB-KW"/>
</dbReference>
<keyword evidence="7 14" id="KW-0768">Sushi</keyword>
<dbReference type="GO" id="GO:0005576">
    <property type="term" value="C:extracellular region"/>
    <property type="evidence" value="ECO:0007669"/>
    <property type="project" value="UniProtKB-SubCell"/>
</dbReference>
<name>A0A6P4Z4U9_BRABE</name>
<dbReference type="PRINTS" id="PR00453">
    <property type="entry name" value="VWFADOMAIN"/>
</dbReference>
<keyword evidence="8" id="KW-0732">Signal</keyword>
<evidence type="ECO:0000313" key="20">
    <source>
        <dbReference type="Proteomes" id="UP000515135"/>
    </source>
</evidence>
<evidence type="ECO:0000256" key="14">
    <source>
        <dbReference type="PROSITE-ProRule" id="PRU00302"/>
    </source>
</evidence>
<comment type="caution">
    <text evidence="14">Lacks conserved residue(s) required for the propagation of feature annotation.</text>
</comment>
<dbReference type="PROSITE" id="PS00135">
    <property type="entry name" value="TRYPSIN_SER"/>
    <property type="match status" value="1"/>
</dbReference>
<evidence type="ECO:0000256" key="11">
    <source>
        <dbReference type="ARBA" id="ARBA00023157"/>
    </source>
</evidence>
<dbReference type="Proteomes" id="UP000515135">
    <property type="component" value="Unplaced"/>
</dbReference>
<feature type="domain" description="Peptidase S1" evidence="18">
    <location>
        <begin position="465"/>
        <end position="729"/>
    </location>
</feature>
<keyword evidence="15" id="KW-0645">Protease</keyword>
<organism evidence="20 21">
    <name type="scientific">Branchiostoma belcheri</name>
    <name type="common">Amphioxus</name>
    <dbReference type="NCBI Taxonomy" id="7741"/>
    <lineage>
        <taxon>Eukaryota</taxon>
        <taxon>Metazoa</taxon>
        <taxon>Chordata</taxon>
        <taxon>Cephalochordata</taxon>
        <taxon>Leptocardii</taxon>
        <taxon>Amphioxiformes</taxon>
        <taxon>Branchiostomatidae</taxon>
        <taxon>Branchiostoma</taxon>
    </lineage>
</organism>
<evidence type="ECO:0000256" key="12">
    <source>
        <dbReference type="ARBA" id="ARBA00023180"/>
    </source>
</evidence>
<protein>
    <recommendedName>
        <fullName evidence="13">C3/C5 convertase</fullName>
    </recommendedName>
</protein>
<dbReference type="GO" id="GO:0006508">
    <property type="term" value="P:proteolysis"/>
    <property type="evidence" value="ECO:0007669"/>
    <property type="project" value="UniProtKB-KW"/>
</dbReference>
<keyword evidence="6" id="KW-0399">Innate immunity</keyword>
<dbReference type="InterPro" id="IPR018114">
    <property type="entry name" value="TRYPSIN_HIS"/>
</dbReference>
<dbReference type="CDD" id="cd00033">
    <property type="entry name" value="CCP"/>
    <property type="match status" value="2"/>
</dbReference>
<feature type="compositionally biased region" description="Polar residues" evidence="16">
    <location>
        <begin position="756"/>
        <end position="769"/>
    </location>
</feature>
<dbReference type="CDD" id="cd01450">
    <property type="entry name" value="vWFA_subfamily_ECM"/>
    <property type="match status" value="1"/>
</dbReference>
<keyword evidence="5" id="KW-0964">Secreted</keyword>
<comment type="cofactor">
    <cofactor evidence="1">
        <name>Mn(2+)</name>
        <dbReference type="ChEBI" id="CHEBI:29035"/>
    </cofactor>
</comment>
<dbReference type="Pfam" id="PF00089">
    <property type="entry name" value="Trypsin"/>
    <property type="match status" value="1"/>
</dbReference>
<keyword evidence="12" id="KW-0325">Glycoprotein</keyword>
<evidence type="ECO:0000259" key="17">
    <source>
        <dbReference type="PROSITE" id="PS50234"/>
    </source>
</evidence>
<dbReference type="GO" id="GO:0004252">
    <property type="term" value="F:serine-type endopeptidase activity"/>
    <property type="evidence" value="ECO:0007669"/>
    <property type="project" value="InterPro"/>
</dbReference>
<dbReference type="SMART" id="SM00020">
    <property type="entry name" value="Tryp_SPc"/>
    <property type="match status" value="1"/>
</dbReference>
<dbReference type="InterPro" id="IPR036465">
    <property type="entry name" value="vWFA_dom_sf"/>
</dbReference>
<dbReference type="PANTHER" id="PTHR46393">
    <property type="entry name" value="SUSHI DOMAIN-CONTAINING PROTEIN"/>
    <property type="match status" value="1"/>
</dbReference>
<evidence type="ECO:0000256" key="10">
    <source>
        <dbReference type="ARBA" id="ARBA00022859"/>
    </source>
</evidence>
<dbReference type="PROSITE" id="PS50234">
    <property type="entry name" value="VWFA"/>
    <property type="match status" value="1"/>
</dbReference>
<evidence type="ECO:0000256" key="7">
    <source>
        <dbReference type="ARBA" id="ARBA00022659"/>
    </source>
</evidence>
<accession>A0A6P4Z4U9</accession>
<dbReference type="CDD" id="cd00190">
    <property type="entry name" value="Tryp_SPc"/>
    <property type="match status" value="1"/>
</dbReference>
<gene>
    <name evidence="21" type="primary">LOC109471260</name>
</gene>
<comment type="cofactor">
    <cofactor evidence="2">
        <name>Mg(2+)</name>
        <dbReference type="ChEBI" id="CHEBI:18420"/>
    </cofactor>
</comment>
<dbReference type="InterPro" id="IPR035976">
    <property type="entry name" value="Sushi/SCR/CCP_sf"/>
</dbReference>
<dbReference type="GeneID" id="109471260"/>
<feature type="region of interest" description="Disordered" evidence="16">
    <location>
        <begin position="79"/>
        <end position="100"/>
    </location>
</feature>
<dbReference type="FunFam" id="2.40.10.10:FF:000054">
    <property type="entry name" value="Complement C1r subcomponent"/>
    <property type="match status" value="1"/>
</dbReference>
<dbReference type="InterPro" id="IPR043504">
    <property type="entry name" value="Peptidase_S1_PA_chymotrypsin"/>
</dbReference>
<dbReference type="PANTHER" id="PTHR46393:SF7">
    <property type="entry name" value="COMPLEMENT C2"/>
    <property type="match status" value="1"/>
</dbReference>
<dbReference type="SMART" id="SM00032">
    <property type="entry name" value="CCP"/>
    <property type="match status" value="2"/>
</dbReference>
<dbReference type="RefSeq" id="XP_019626102.1">
    <property type="nucleotide sequence ID" value="XM_019770543.1"/>
</dbReference>
<dbReference type="SUPFAM" id="SSF50494">
    <property type="entry name" value="Trypsin-like serine proteases"/>
    <property type="match status" value="1"/>
</dbReference>
<evidence type="ECO:0000256" key="1">
    <source>
        <dbReference type="ARBA" id="ARBA00001936"/>
    </source>
</evidence>
<dbReference type="InterPro" id="IPR033116">
    <property type="entry name" value="TRYPSIN_SER"/>
</dbReference>
<feature type="compositionally biased region" description="Low complexity" evidence="16">
    <location>
        <begin position="770"/>
        <end position="783"/>
    </location>
</feature>
<keyword evidence="20" id="KW-1185">Reference proteome</keyword>
<evidence type="ECO:0000259" key="19">
    <source>
        <dbReference type="PROSITE" id="PS50923"/>
    </source>
</evidence>
<dbReference type="Gene3D" id="2.10.70.10">
    <property type="entry name" value="Complement Module, domain 1"/>
    <property type="match status" value="2"/>
</dbReference>
<dbReference type="PROSITE" id="PS50923">
    <property type="entry name" value="SUSHI"/>
    <property type="match status" value="2"/>
</dbReference>
<evidence type="ECO:0000256" key="6">
    <source>
        <dbReference type="ARBA" id="ARBA00022588"/>
    </source>
</evidence>
<evidence type="ECO:0000256" key="4">
    <source>
        <dbReference type="ARBA" id="ARBA00004613"/>
    </source>
</evidence>
<dbReference type="PROSITE" id="PS00134">
    <property type="entry name" value="TRYPSIN_HIS"/>
    <property type="match status" value="1"/>
</dbReference>
<dbReference type="AlphaFoldDB" id="A0A6P4Z4U9"/>
<dbReference type="SMART" id="SM00327">
    <property type="entry name" value="VWA"/>
    <property type="match status" value="1"/>
</dbReference>
<feature type="disulfide bond" evidence="14">
    <location>
        <begin position="112"/>
        <end position="139"/>
    </location>
</feature>
<dbReference type="InterPro" id="IPR001254">
    <property type="entry name" value="Trypsin_dom"/>
</dbReference>
<feature type="disulfide bond" evidence="14">
    <location>
        <begin position="172"/>
        <end position="199"/>
    </location>
</feature>
<evidence type="ECO:0000256" key="9">
    <source>
        <dbReference type="ARBA" id="ARBA00022737"/>
    </source>
</evidence>
<keyword evidence="10" id="KW-0391">Immunity</keyword>
<feature type="region of interest" description="Disordered" evidence="16">
    <location>
        <begin position="830"/>
        <end position="858"/>
    </location>
</feature>
<evidence type="ECO:0000256" key="3">
    <source>
        <dbReference type="ARBA" id="ARBA00004241"/>
    </source>
</evidence>
<evidence type="ECO:0000256" key="13">
    <source>
        <dbReference type="ARBA" id="ARBA00029636"/>
    </source>
</evidence>
<dbReference type="Gene3D" id="3.40.50.410">
    <property type="entry name" value="von Willebrand factor, type A domain"/>
    <property type="match status" value="1"/>
</dbReference>
<comment type="subcellular location">
    <subcellularLocation>
        <location evidence="3">Cell surface</location>
    </subcellularLocation>
    <subcellularLocation>
        <location evidence="4">Secreted</location>
    </subcellularLocation>
</comment>
<dbReference type="PRINTS" id="PR00722">
    <property type="entry name" value="CHYMOTRYPSIN"/>
</dbReference>
<evidence type="ECO:0000256" key="5">
    <source>
        <dbReference type="ARBA" id="ARBA00022525"/>
    </source>
</evidence>
<sequence length="858" mass="94113">MLKSRNRAIWHTAKFSSLLYKIYPIYNTSTSLSPVVLSLHRGCFADSTAAVPARSDEMLTTLLLLSVLVASYGGPGAGQAEQDLQCPSLRSPENGRRVGTRTTVGSTVHFSCFSGYTLYGSPQRTCREDGTWNGTDTTCDDERSDCPVLPTPVNGRKTGNGYNRYDVITFHCNPGYEMLGSRKRKCLKSGEWSGENTRCLGRNDFDSVPDVAANFGMGLDALAHASCSSQVDTNNRDQCRGSRARFLNTNNPHGLDLYFVFDASGSVGYHHYNASVNFAKALIQKVGVSALPGGTRVGAIAFASQTKVLFRTQEALSVRDALGHLDNTKWSDLSEEINTGSNTRQGLTFLRNMIIANKQASPERKAKQAVILITDGVHNMGGDPSVEAEKLREEEDVEMFCIGVGKDIVKSQLQNIASDPPREHFFVLKDYLTLEWLISNMTNNKIDYSLCGVSGRTTPPIQGKIIGGVTAQPGAWPWQAAIFVGRSVRKSKFHCGGVLVDREWVMSAAHCFPPDRNITEFRIYLGLLARSEKDLGNEVQDFGLRELHVHPGYDHERLDFDYDIAMIRLSRHVTLGPYVRTACLPGDIKDEEFRRESAGYVTGWGVTSSMSWRHAKVLQQVRLRMPVRSDGECLREIRDNSKSGQALSYTDRMFCAGHRSRDRGGPRDACRGDSGGPFVVKHVKKEDRSERWVLAGLVSWGVSPVCDGRGYGFYTNVTSLMAWVRGVLPTESTTAAPVSADSSTFPTVPTDLTTASYEPVKSSTPQKDVTTTTTTTTTTTATTNLRPTNPPNHSGAPGTGELTSRTAGSYRRGWAAVRVVCGSQRGLCRWEGGTDPAHASTAARTRKKEPGRGKQLCF</sequence>
<dbReference type="InterPro" id="IPR002035">
    <property type="entry name" value="VWF_A"/>
</dbReference>
<dbReference type="GO" id="GO:0009986">
    <property type="term" value="C:cell surface"/>
    <property type="evidence" value="ECO:0007669"/>
    <property type="project" value="UniProtKB-SubCell"/>
</dbReference>
<dbReference type="SUPFAM" id="SSF53300">
    <property type="entry name" value="vWA-like"/>
    <property type="match status" value="1"/>
</dbReference>
<keyword evidence="15" id="KW-0720">Serine protease</keyword>
<keyword evidence="15" id="KW-0378">Hydrolase</keyword>
<dbReference type="Gene3D" id="2.40.10.10">
    <property type="entry name" value="Trypsin-like serine proteases"/>
    <property type="match status" value="2"/>
</dbReference>
<dbReference type="InterPro" id="IPR001314">
    <property type="entry name" value="Peptidase_S1A"/>
</dbReference>
<feature type="domain" description="Sushi" evidence="19">
    <location>
        <begin position="84"/>
        <end position="141"/>
    </location>
</feature>
<dbReference type="KEGG" id="bbel:109471260"/>
<dbReference type="Pfam" id="PF00084">
    <property type="entry name" value="Sushi"/>
    <property type="match status" value="2"/>
</dbReference>
<evidence type="ECO:0000256" key="2">
    <source>
        <dbReference type="ARBA" id="ARBA00001946"/>
    </source>
</evidence>
<evidence type="ECO:0000256" key="8">
    <source>
        <dbReference type="ARBA" id="ARBA00022729"/>
    </source>
</evidence>
<evidence type="ECO:0000256" key="16">
    <source>
        <dbReference type="SAM" id="MobiDB-lite"/>
    </source>
</evidence>
<keyword evidence="9" id="KW-0677">Repeat</keyword>
<dbReference type="InterPro" id="IPR000436">
    <property type="entry name" value="Sushi_SCR_CCP_dom"/>
</dbReference>
<feature type="domain" description="Sushi" evidence="19">
    <location>
        <begin position="144"/>
        <end position="201"/>
    </location>
</feature>
<dbReference type="PROSITE" id="PS50240">
    <property type="entry name" value="TRYPSIN_DOM"/>
    <property type="match status" value="1"/>
</dbReference>
<evidence type="ECO:0000313" key="21">
    <source>
        <dbReference type="RefSeq" id="XP_019626102.1"/>
    </source>
</evidence>
<keyword evidence="11 14" id="KW-1015">Disulfide bond</keyword>
<evidence type="ECO:0000259" key="18">
    <source>
        <dbReference type="PROSITE" id="PS50240"/>
    </source>
</evidence>
<reference evidence="21" key="1">
    <citation type="submission" date="2025-08" db="UniProtKB">
        <authorList>
            <consortium name="RefSeq"/>
        </authorList>
    </citation>
    <scope>IDENTIFICATION</scope>
    <source>
        <tissue evidence="21">Gonad</tissue>
    </source>
</reference>
<feature type="region of interest" description="Disordered" evidence="16">
    <location>
        <begin position="756"/>
        <end position="807"/>
    </location>
</feature>
<dbReference type="SUPFAM" id="SSF57535">
    <property type="entry name" value="Complement control module/SCR domain"/>
    <property type="match status" value="2"/>
</dbReference>
<feature type="domain" description="VWFA" evidence="17">
    <location>
        <begin position="256"/>
        <end position="441"/>
    </location>
</feature>
<evidence type="ECO:0000256" key="15">
    <source>
        <dbReference type="RuleBase" id="RU363034"/>
    </source>
</evidence>
<dbReference type="Pfam" id="PF00092">
    <property type="entry name" value="VWA"/>
    <property type="match status" value="1"/>
</dbReference>
<proteinExistence type="predicted"/>